<dbReference type="GO" id="GO:0005524">
    <property type="term" value="F:ATP binding"/>
    <property type="evidence" value="ECO:0007669"/>
    <property type="project" value="UniProtKB-UniRule"/>
</dbReference>
<accession>A0A5Q0UIF5</accession>
<dbReference type="GO" id="GO:0043774">
    <property type="term" value="F:coenzyme F420-2 alpha-glutamyl ligase activity"/>
    <property type="evidence" value="ECO:0007669"/>
    <property type="project" value="TreeGrafter"/>
</dbReference>
<keyword evidence="1" id="KW-0067">ATP-binding</keyword>
<gene>
    <name evidence="3" type="primary">gshB2</name>
    <name evidence="3" type="ORF">LC1Nh_0785</name>
</gene>
<keyword evidence="4" id="KW-1185">Reference proteome</keyword>
<evidence type="ECO:0000313" key="4">
    <source>
        <dbReference type="Proteomes" id="UP000377803"/>
    </source>
</evidence>
<keyword evidence="1" id="KW-0547">Nucleotide-binding</keyword>
<keyword evidence="3" id="KW-0436">Ligase</keyword>
<organism evidence="3 4">
    <name type="scientific">Candidatus Nanohalobium constans</name>
    <dbReference type="NCBI Taxonomy" id="2565781"/>
    <lineage>
        <taxon>Archaea</taxon>
        <taxon>Candidatus Nanohalarchaeota</taxon>
        <taxon>Candidatus Nanohalobia</taxon>
        <taxon>Candidatus Nanohalobiales</taxon>
        <taxon>Candidatus Nanohalobiaceae</taxon>
        <taxon>Candidatus Nanohalobium</taxon>
    </lineage>
</organism>
<dbReference type="InterPro" id="IPR013651">
    <property type="entry name" value="ATP-grasp_RimK-type"/>
</dbReference>
<dbReference type="GO" id="GO:0046872">
    <property type="term" value="F:metal ion binding"/>
    <property type="evidence" value="ECO:0007669"/>
    <property type="project" value="InterPro"/>
</dbReference>
<dbReference type="SUPFAM" id="SSF56059">
    <property type="entry name" value="Glutathione synthetase ATP-binding domain-like"/>
    <property type="match status" value="1"/>
</dbReference>
<dbReference type="GeneID" id="42365174"/>
<dbReference type="Gene3D" id="3.30.470.20">
    <property type="entry name" value="ATP-grasp fold, B domain"/>
    <property type="match status" value="1"/>
</dbReference>
<sequence length="317" mass="36794">MNKTVAFLWWEGEVQWENADQPFSKDWKSQDYAEYMEMLAEKDIRVVCGDYTWYRDESMQKAWHWNGEEWRKVEKVELDGVYDLFRHDKGKYELKKEMKEDVGILNDPEVAELCQDKLKTFERFEEYIPETRKASEKNVEEMIEKYGKVIVKPRYGSSGEGISVVEDVSEFEVPEDWDEMIVQKIMENLGTDELGVEGPHDLRVIVVNDEVIGSYLRIPEEGELLSNVAQGGSKKYVDLDDVPKEALSIVEEVASELDDYRPVIYTVDVMFSDGEPMIVELNSQPGIYYHGPGRKESREKPWMKKVVEAIGELAESS</sequence>
<dbReference type="OrthoDB" id="33241at2157"/>
<evidence type="ECO:0000313" key="3">
    <source>
        <dbReference type="EMBL" id="QGA80669.1"/>
    </source>
</evidence>
<evidence type="ECO:0000256" key="1">
    <source>
        <dbReference type="PROSITE-ProRule" id="PRU00409"/>
    </source>
</evidence>
<evidence type="ECO:0000259" key="2">
    <source>
        <dbReference type="PROSITE" id="PS50975"/>
    </source>
</evidence>
<dbReference type="PANTHER" id="PTHR21621:SF2">
    <property type="entry name" value="COENZYME GAMMA-F420-2:ALPHA-L-GLUTAMATE LIGASE"/>
    <property type="match status" value="1"/>
</dbReference>
<dbReference type="PROSITE" id="PS50975">
    <property type="entry name" value="ATP_GRASP"/>
    <property type="match status" value="1"/>
</dbReference>
<dbReference type="EC" id="6.3.2.3" evidence="3"/>
<dbReference type="Proteomes" id="UP000377803">
    <property type="component" value="Chromosome"/>
</dbReference>
<dbReference type="InterPro" id="IPR011761">
    <property type="entry name" value="ATP-grasp"/>
</dbReference>
<dbReference type="RefSeq" id="WP_153550410.1">
    <property type="nucleotide sequence ID" value="NZ_CP040089.1"/>
</dbReference>
<protein>
    <submittedName>
        <fullName evidence="3">Glutathione synthase</fullName>
        <ecNumber evidence="3">6.3.2.3</ecNumber>
    </submittedName>
</protein>
<dbReference type="GO" id="GO:0004363">
    <property type="term" value="F:glutathione synthase activity"/>
    <property type="evidence" value="ECO:0007669"/>
    <property type="project" value="UniProtKB-EC"/>
</dbReference>
<feature type="domain" description="ATP-grasp" evidence="2">
    <location>
        <begin position="120"/>
        <end position="311"/>
    </location>
</feature>
<dbReference type="EMBL" id="CP040089">
    <property type="protein sequence ID" value="QGA80669.1"/>
    <property type="molecule type" value="Genomic_DNA"/>
</dbReference>
<reference evidence="4" key="1">
    <citation type="submission" date="2019-05" db="EMBL/GenBank/DDBJ databases">
        <title>Candidatus Nanohalobium constans, a novel model system to study the DPANN nano-sized archaea: genomic and physiological characterization of a nanoarchaeon co-cultured with its chitinotrophic host.</title>
        <authorList>
            <person name="La Cono V."/>
            <person name="Arcadi E."/>
            <person name="Crisafi F."/>
            <person name="Denaro R."/>
            <person name="La Spada G."/>
            <person name="Messina E."/>
            <person name="Smedile F."/>
            <person name="Toshchakov S.V."/>
            <person name="Shevchenko M.A."/>
            <person name="Golyshin P.N."/>
            <person name="Golyshina O.V."/>
            <person name="Ferrer M."/>
            <person name="Rohde M."/>
            <person name="Mushegian A."/>
            <person name="Sorokin D.Y."/>
            <person name="Giuliano L."/>
            <person name="Yakimov M.M."/>
        </authorList>
    </citation>
    <scope>NUCLEOTIDE SEQUENCE [LARGE SCALE GENOMIC DNA]</scope>
    <source>
        <strain evidence="4">LC1Nh</strain>
    </source>
</reference>
<proteinExistence type="predicted"/>
<dbReference type="GO" id="GO:0005737">
    <property type="term" value="C:cytoplasm"/>
    <property type="evidence" value="ECO:0007669"/>
    <property type="project" value="TreeGrafter"/>
</dbReference>
<dbReference type="KEGG" id="ncon:LC1Nh_0785"/>
<dbReference type="PANTHER" id="PTHR21621">
    <property type="entry name" value="RIBOSOMAL PROTEIN S6 MODIFICATION PROTEIN"/>
    <property type="match status" value="1"/>
</dbReference>
<dbReference type="Gene3D" id="3.30.1490.20">
    <property type="entry name" value="ATP-grasp fold, A domain"/>
    <property type="match status" value="1"/>
</dbReference>
<name>A0A5Q0UIF5_9ARCH</name>
<dbReference type="AlphaFoldDB" id="A0A5Q0UIF5"/>
<dbReference type="InterPro" id="IPR013815">
    <property type="entry name" value="ATP_grasp_subdomain_1"/>
</dbReference>
<dbReference type="Pfam" id="PF08443">
    <property type="entry name" value="RimK"/>
    <property type="match status" value="1"/>
</dbReference>